<evidence type="ECO:0000256" key="4">
    <source>
        <dbReference type="RuleBase" id="RU367031"/>
    </source>
</evidence>
<name>A0AAD3T4E6_NEPGR</name>
<dbReference type="Proteomes" id="UP001279734">
    <property type="component" value="Unassembled WGS sequence"/>
</dbReference>
<evidence type="ECO:0000313" key="7">
    <source>
        <dbReference type="EMBL" id="GMH22705.1"/>
    </source>
</evidence>
<organism evidence="7 8">
    <name type="scientific">Nepenthes gracilis</name>
    <name type="common">Slender pitcher plant</name>
    <dbReference type="NCBI Taxonomy" id="150966"/>
    <lineage>
        <taxon>Eukaryota</taxon>
        <taxon>Viridiplantae</taxon>
        <taxon>Streptophyta</taxon>
        <taxon>Embryophyta</taxon>
        <taxon>Tracheophyta</taxon>
        <taxon>Spermatophyta</taxon>
        <taxon>Magnoliopsida</taxon>
        <taxon>eudicotyledons</taxon>
        <taxon>Gunneridae</taxon>
        <taxon>Pentapetalae</taxon>
        <taxon>Caryophyllales</taxon>
        <taxon>Nepenthaceae</taxon>
        <taxon>Nepenthes</taxon>
    </lineage>
</organism>
<feature type="domain" description="PPC" evidence="6">
    <location>
        <begin position="150"/>
        <end position="292"/>
    </location>
</feature>
<dbReference type="SUPFAM" id="SSF117856">
    <property type="entry name" value="AF0104/ALDC/Ptd012-like"/>
    <property type="match status" value="1"/>
</dbReference>
<keyword evidence="1 4" id="KW-0805">Transcription regulation</keyword>
<comment type="caution">
    <text evidence="7">The sequence shown here is derived from an EMBL/GenBank/DDBJ whole genome shotgun (WGS) entry which is preliminary data.</text>
</comment>
<evidence type="ECO:0000256" key="1">
    <source>
        <dbReference type="ARBA" id="ARBA00023015"/>
    </source>
</evidence>
<gene>
    <name evidence="7" type="ORF">Nepgr_024548</name>
</gene>
<dbReference type="CDD" id="cd11378">
    <property type="entry name" value="DUF296"/>
    <property type="match status" value="1"/>
</dbReference>
<dbReference type="AlphaFoldDB" id="A0AAD3T4E6"/>
<dbReference type="GO" id="GO:0005634">
    <property type="term" value="C:nucleus"/>
    <property type="evidence" value="ECO:0007669"/>
    <property type="project" value="UniProtKB-SubCell"/>
</dbReference>
<keyword evidence="8" id="KW-1185">Reference proteome</keyword>
<dbReference type="InterPro" id="IPR039605">
    <property type="entry name" value="AHL"/>
</dbReference>
<dbReference type="Pfam" id="PF03479">
    <property type="entry name" value="PCC"/>
    <property type="match status" value="1"/>
</dbReference>
<evidence type="ECO:0000256" key="5">
    <source>
        <dbReference type="SAM" id="MobiDB-lite"/>
    </source>
</evidence>
<proteinExistence type="predicted"/>
<dbReference type="PROSITE" id="PS51742">
    <property type="entry name" value="PPC"/>
    <property type="match status" value="1"/>
</dbReference>
<accession>A0AAD3T4E6</accession>
<protein>
    <recommendedName>
        <fullName evidence="4">AT-hook motif nuclear-localized protein</fullName>
    </recommendedName>
</protein>
<evidence type="ECO:0000259" key="6">
    <source>
        <dbReference type="PROSITE" id="PS51742"/>
    </source>
</evidence>
<feature type="region of interest" description="Disordered" evidence="5">
    <location>
        <begin position="70"/>
        <end position="138"/>
    </location>
</feature>
<dbReference type="Gene3D" id="3.30.1330.80">
    <property type="entry name" value="Hypothetical protein, similar to alpha- acetolactate decarboxylase, domain 2"/>
    <property type="match status" value="1"/>
</dbReference>
<comment type="function">
    <text evidence="4">Transcription factor that specifically binds AT-rich DNA sequences related to the nuclear matrix attachment regions (MARs).</text>
</comment>
<dbReference type="EMBL" id="BSYO01000025">
    <property type="protein sequence ID" value="GMH22705.1"/>
    <property type="molecule type" value="Genomic_DNA"/>
</dbReference>
<keyword evidence="3 4" id="KW-0804">Transcription</keyword>
<dbReference type="PANTHER" id="PTHR31500">
    <property type="entry name" value="AT-HOOK MOTIF NUCLEAR-LOCALIZED PROTEIN 9"/>
    <property type="match status" value="1"/>
</dbReference>
<reference evidence="7" key="1">
    <citation type="submission" date="2023-05" db="EMBL/GenBank/DDBJ databases">
        <title>Nepenthes gracilis genome sequencing.</title>
        <authorList>
            <person name="Fukushima K."/>
        </authorList>
    </citation>
    <scope>NUCLEOTIDE SEQUENCE</scope>
    <source>
        <strain evidence="7">SING2019-196</strain>
    </source>
</reference>
<evidence type="ECO:0000256" key="3">
    <source>
        <dbReference type="ARBA" id="ARBA00023163"/>
    </source>
</evidence>
<keyword evidence="4" id="KW-0539">Nucleus</keyword>
<keyword evidence="2 4" id="KW-0238">DNA-binding</keyword>
<dbReference type="PANTHER" id="PTHR31500:SF64">
    <property type="entry name" value="AT-HOOK MOTIF NUCLEAR-LOCALIZED PROTEIN 12-RELATED"/>
    <property type="match status" value="1"/>
</dbReference>
<comment type="subcellular location">
    <subcellularLocation>
        <location evidence="4">Nucleus</location>
    </subcellularLocation>
</comment>
<dbReference type="GO" id="GO:0003680">
    <property type="term" value="F:minor groove of adenine-thymine-rich DNA binding"/>
    <property type="evidence" value="ECO:0007669"/>
    <property type="project" value="UniProtKB-UniRule"/>
</dbReference>
<comment type="domain">
    <text evidence="4">The PPC domain mediates interactions between AHL proteins.</text>
</comment>
<dbReference type="InterPro" id="IPR005175">
    <property type="entry name" value="PPC_dom"/>
</dbReference>
<evidence type="ECO:0000256" key="2">
    <source>
        <dbReference type="ARBA" id="ARBA00023125"/>
    </source>
</evidence>
<sequence>MEGREGMALSGSAPYYLHRGVRGSHTGFNAPLGLRNLSNPNVAVQSNVRSSNPVGLAFNVEGSPTNFPQGFTASMPSGGSLTEPAKRKRGRPRKYAPETGVAPGAKAVSLGLSPMSSPNSITPAERRRRGRPPGSGRKQRLATVGEWMSSSAGIAFTPHVILVTPGEDIAAKILLFSQQRPRAICIMSASGGVSSVTLRQPATSSSTVTYEGNFEILCLSGSYLVAETGGSRNRTGGVNVSLSSRDGGVIGGAVGGRLIASRPVQVVVCSFVYGNSKPKGKSDVDYKDEKKSRIPLIDTVATNASSSQNFNPATGVWLSSRGLDPKNPNTNIDLMHG</sequence>
<feature type="compositionally biased region" description="Polar residues" evidence="5">
    <location>
        <begin position="70"/>
        <end position="80"/>
    </location>
</feature>
<evidence type="ECO:0000313" key="8">
    <source>
        <dbReference type="Proteomes" id="UP001279734"/>
    </source>
</evidence>